<keyword evidence="2" id="KW-1185">Reference proteome</keyword>
<dbReference type="OrthoDB" id="4700192at2"/>
<reference evidence="1 2" key="1">
    <citation type="submission" date="2013-04" db="EMBL/GenBank/DDBJ databases">
        <title>Complete genome sequence of Corynebacterium humireducens DSM 45392(T), isolated from a wastewater-fed microbial fuel cell.</title>
        <authorList>
            <person name="Ruckert C."/>
            <person name="Albersmeier A."/>
            <person name="Kalinowski J."/>
        </authorList>
    </citation>
    <scope>NUCLEOTIDE SEQUENCE [LARGE SCALE GENOMIC DNA]</scope>
    <source>
        <strain evidence="2">MFC-5</strain>
    </source>
</reference>
<dbReference type="HOGENOM" id="CLU_778051_0_0_11"/>
<dbReference type="AlphaFoldDB" id="A0A0B5D919"/>
<accession>A0A0B5D919</accession>
<dbReference type="RefSeq" id="WP_052437828.1">
    <property type="nucleotide sequence ID" value="NZ_BCSU01000003.1"/>
</dbReference>
<protein>
    <submittedName>
        <fullName evidence="1">Uncharacterized protein</fullName>
    </submittedName>
</protein>
<dbReference type="KEGG" id="chm:B842_08240"/>
<proteinExistence type="predicted"/>
<sequence>MKLVDAPRGRDVLMELALAATDTVDHPLHSALFHATRPFETSNVSYYTIDGGSSTPSPDWPDVTPGEVAALLDGTPLVEPTVDMLRNCVADAVDNAAYWQPPSGWDHLLATPEIRAALTRVEEHLVAPWFDAPFDGDDQWELWWRDGHRDEAPAPPSSRVLRRWAEQTRREEARRNLGGGEWWSTPPFGLPVTTTLLPDATPAGLHFMEDSFGWRQVRCRRVEVPDSPRVLEITGPQDWAGLCRRFPLEVTNQKRYNWAQCTGREGRWVMPDYEGVAEHYDAVHLTVRGYLTTAGLAVPVDEGRASVLAGWAPEETYWFRDIAAGEEVRDWDGTIDT</sequence>
<gene>
    <name evidence="1" type="ORF">B842_08240</name>
</gene>
<name>A0A0B5D919_9CORY</name>
<evidence type="ECO:0000313" key="1">
    <source>
        <dbReference type="EMBL" id="AJE33497.1"/>
    </source>
</evidence>
<dbReference type="Proteomes" id="UP000031524">
    <property type="component" value="Chromosome"/>
</dbReference>
<organism evidence="1 2">
    <name type="scientific">Corynebacterium humireducens NBRC 106098 = DSM 45392</name>
    <dbReference type="NCBI Taxonomy" id="1223515"/>
    <lineage>
        <taxon>Bacteria</taxon>
        <taxon>Bacillati</taxon>
        <taxon>Actinomycetota</taxon>
        <taxon>Actinomycetes</taxon>
        <taxon>Mycobacteriales</taxon>
        <taxon>Corynebacteriaceae</taxon>
        <taxon>Corynebacterium</taxon>
    </lineage>
</organism>
<dbReference type="EMBL" id="CP005286">
    <property type="protein sequence ID" value="AJE33497.1"/>
    <property type="molecule type" value="Genomic_DNA"/>
</dbReference>
<dbReference type="STRING" id="1223515.B842_08240"/>
<evidence type="ECO:0000313" key="2">
    <source>
        <dbReference type="Proteomes" id="UP000031524"/>
    </source>
</evidence>